<comment type="caution">
    <text evidence="1">The sequence shown here is derived from an EMBL/GenBank/DDBJ whole genome shotgun (WGS) entry which is preliminary data.</text>
</comment>
<proteinExistence type="predicted"/>
<accession>A0A176YLR1</accession>
<sequence length="255" mass="28493">MQRANVVEEQFAISATWSPASSEGDFVQDTFLPQPFLKAFPEPEAVFVEPVARYQRLLNPLVSIQLSAIDPSLSGWLHLVSPIEPYEGYVGEMGEAYWGPYLQSNWIGFRVGSDDRYKLLGDFRFFEVEAAEAEGEKGHLRDHYDEQHASFAACKAAFAKSGQICRVFRGREPIPVPALSQLGGDAPVGNMEWQDVPGAAFTYACGDTSPMTRDGRPYRFIAAVPGWNYRSSGADNILLYYDPVERIVLQTFDFT</sequence>
<dbReference type="GeneID" id="32582774"/>
<evidence type="ECO:0000313" key="1">
    <source>
        <dbReference type="EMBL" id="OAF07521.1"/>
    </source>
</evidence>
<dbReference type="AlphaFoldDB" id="A0A176YLR1"/>
<evidence type="ECO:0008006" key="3">
    <source>
        <dbReference type="Google" id="ProtNLM"/>
    </source>
</evidence>
<dbReference type="Proteomes" id="UP000077173">
    <property type="component" value="Unassembled WGS sequence"/>
</dbReference>
<protein>
    <recommendedName>
        <fullName evidence="3">Enolase</fullName>
    </recommendedName>
</protein>
<name>A0A176YLR1_9BRAD</name>
<reference evidence="1 2" key="1">
    <citation type="submission" date="2016-02" db="EMBL/GenBank/DDBJ databases">
        <title>Draft genome sequence of the strain BR 10247T Bradyrhizobium neotropicale isolated from nodules of Centrolobium paraense.</title>
        <authorList>
            <person name="Simoes-Araujo J.L."/>
            <person name="Barauna A.C."/>
            <person name="Silva K."/>
            <person name="Zilli J.E."/>
        </authorList>
    </citation>
    <scope>NUCLEOTIDE SEQUENCE [LARGE SCALE GENOMIC DNA]</scope>
    <source>
        <strain evidence="1 2">BR 10247</strain>
    </source>
</reference>
<organism evidence="1 2">
    <name type="scientific">Bradyrhizobium neotropicale</name>
    <dbReference type="NCBI Taxonomy" id="1497615"/>
    <lineage>
        <taxon>Bacteria</taxon>
        <taxon>Pseudomonadati</taxon>
        <taxon>Pseudomonadota</taxon>
        <taxon>Alphaproteobacteria</taxon>
        <taxon>Hyphomicrobiales</taxon>
        <taxon>Nitrobacteraceae</taxon>
        <taxon>Bradyrhizobium</taxon>
    </lineage>
</organism>
<dbReference type="EMBL" id="LSEF01000113">
    <property type="protein sequence ID" value="OAF07521.1"/>
    <property type="molecule type" value="Genomic_DNA"/>
</dbReference>
<evidence type="ECO:0000313" key="2">
    <source>
        <dbReference type="Proteomes" id="UP000077173"/>
    </source>
</evidence>
<keyword evidence="2" id="KW-1185">Reference proteome</keyword>
<gene>
    <name evidence="1" type="ORF">AXW67_30350</name>
</gene>